<organism evidence="1">
    <name type="scientific">Moorella thermoacetica Y72</name>
    <dbReference type="NCBI Taxonomy" id="1325331"/>
    <lineage>
        <taxon>Bacteria</taxon>
        <taxon>Bacillati</taxon>
        <taxon>Bacillota</taxon>
        <taxon>Clostridia</taxon>
        <taxon>Neomoorellales</taxon>
        <taxon>Neomoorellaceae</taxon>
        <taxon>Neomoorella</taxon>
    </lineage>
</organism>
<name>A0A0S6UAL6_NEOTH</name>
<accession>A0A0S6UAL6</accession>
<proteinExistence type="predicted"/>
<evidence type="ECO:0000313" key="1">
    <source>
        <dbReference type="EMBL" id="GAF26034.1"/>
    </source>
</evidence>
<gene>
    <name evidence="1" type="ORF">MTY_1371</name>
</gene>
<dbReference type="EMBL" id="DF238840">
    <property type="protein sequence ID" value="GAF26034.1"/>
    <property type="molecule type" value="Genomic_DNA"/>
</dbReference>
<dbReference type="AlphaFoldDB" id="A0A0S6UAL6"/>
<dbReference type="Proteomes" id="UP000063718">
    <property type="component" value="Unassembled WGS sequence"/>
</dbReference>
<reference evidence="1" key="1">
    <citation type="journal article" date="2014" name="Gene">
        <title>Genome-guided analysis of transformation efficiency and carbon dioxide assimilation by Moorella thermoacetica Y72.</title>
        <authorList>
            <person name="Tsukahara K."/>
            <person name="Kita A."/>
            <person name="Nakashimada Y."/>
            <person name="Hoshino T."/>
            <person name="Murakami K."/>
        </authorList>
    </citation>
    <scope>NUCLEOTIDE SEQUENCE [LARGE SCALE GENOMIC DNA]</scope>
    <source>
        <strain evidence="1">Y72</strain>
    </source>
</reference>
<sequence>MKRIWPIDIDAVVATLAEAGLTRPVVRLQPSPHMFLIAR</sequence>
<protein>
    <submittedName>
        <fullName evidence="1">Uncharacterized conserved protein</fullName>
    </submittedName>
</protein>